<dbReference type="Proteomes" id="UP000828390">
    <property type="component" value="Unassembled WGS sequence"/>
</dbReference>
<evidence type="ECO:0000313" key="3">
    <source>
        <dbReference type="Proteomes" id="UP000828390"/>
    </source>
</evidence>
<dbReference type="PANTHER" id="PTHR33480">
    <property type="entry name" value="SET DOMAIN-CONTAINING PROTEIN-RELATED"/>
    <property type="match status" value="1"/>
</dbReference>
<accession>A0A9D4F2M4</accession>
<gene>
    <name evidence="2" type="ORF">DPMN_144712</name>
</gene>
<name>A0A9D4F2M4_DREPO</name>
<dbReference type="PANTHER" id="PTHR33480:SF1">
    <property type="entry name" value="TYR RECOMBINASE DOMAIN-CONTAINING PROTEIN"/>
    <property type="match status" value="1"/>
</dbReference>
<dbReference type="EMBL" id="JAIWYP010000007">
    <property type="protein sequence ID" value="KAH3791230.1"/>
    <property type="molecule type" value="Genomic_DNA"/>
</dbReference>
<evidence type="ECO:0000256" key="1">
    <source>
        <dbReference type="SAM" id="MobiDB-lite"/>
    </source>
</evidence>
<feature type="region of interest" description="Disordered" evidence="1">
    <location>
        <begin position="23"/>
        <end position="51"/>
    </location>
</feature>
<evidence type="ECO:0000313" key="2">
    <source>
        <dbReference type="EMBL" id="KAH3791230.1"/>
    </source>
</evidence>
<comment type="caution">
    <text evidence="2">The sequence shown here is derived from an EMBL/GenBank/DDBJ whole genome shotgun (WGS) entry which is preliminary data.</text>
</comment>
<organism evidence="2 3">
    <name type="scientific">Dreissena polymorpha</name>
    <name type="common">Zebra mussel</name>
    <name type="synonym">Mytilus polymorpha</name>
    <dbReference type="NCBI Taxonomy" id="45954"/>
    <lineage>
        <taxon>Eukaryota</taxon>
        <taxon>Metazoa</taxon>
        <taxon>Spiralia</taxon>
        <taxon>Lophotrochozoa</taxon>
        <taxon>Mollusca</taxon>
        <taxon>Bivalvia</taxon>
        <taxon>Autobranchia</taxon>
        <taxon>Heteroconchia</taxon>
        <taxon>Euheterodonta</taxon>
        <taxon>Imparidentia</taxon>
        <taxon>Neoheterodontei</taxon>
        <taxon>Myida</taxon>
        <taxon>Dreissenoidea</taxon>
        <taxon>Dreissenidae</taxon>
        <taxon>Dreissena</taxon>
    </lineage>
</organism>
<reference evidence="2" key="2">
    <citation type="submission" date="2020-11" db="EMBL/GenBank/DDBJ databases">
        <authorList>
            <person name="McCartney M.A."/>
            <person name="Auch B."/>
            <person name="Kono T."/>
            <person name="Mallez S."/>
            <person name="Becker A."/>
            <person name="Gohl D.M."/>
            <person name="Silverstein K.A.T."/>
            <person name="Koren S."/>
            <person name="Bechman K.B."/>
            <person name="Herman A."/>
            <person name="Abrahante J.E."/>
            <person name="Garbe J."/>
        </authorList>
    </citation>
    <scope>NUCLEOTIDE SEQUENCE</scope>
    <source>
        <strain evidence="2">Duluth1</strain>
        <tissue evidence="2">Whole animal</tissue>
    </source>
</reference>
<feature type="compositionally biased region" description="Basic residues" evidence="1">
    <location>
        <begin position="36"/>
        <end position="49"/>
    </location>
</feature>
<keyword evidence="3" id="KW-1185">Reference proteome</keyword>
<protein>
    <submittedName>
        <fullName evidence="2">Uncharacterized protein</fullName>
    </submittedName>
</protein>
<reference evidence="2" key="1">
    <citation type="journal article" date="2019" name="bioRxiv">
        <title>The Genome of the Zebra Mussel, Dreissena polymorpha: A Resource for Invasive Species Research.</title>
        <authorList>
            <person name="McCartney M.A."/>
            <person name="Auch B."/>
            <person name="Kono T."/>
            <person name="Mallez S."/>
            <person name="Zhang Y."/>
            <person name="Obille A."/>
            <person name="Becker A."/>
            <person name="Abrahante J.E."/>
            <person name="Garbe J."/>
            <person name="Badalamenti J.P."/>
            <person name="Herman A."/>
            <person name="Mangelson H."/>
            <person name="Liachko I."/>
            <person name="Sullivan S."/>
            <person name="Sone E.D."/>
            <person name="Koren S."/>
            <person name="Silverstein K.A.T."/>
            <person name="Beckman K.B."/>
            <person name="Gohl D.M."/>
        </authorList>
    </citation>
    <scope>NUCLEOTIDE SEQUENCE</scope>
    <source>
        <strain evidence="2">Duluth1</strain>
        <tissue evidence="2">Whole animal</tissue>
    </source>
</reference>
<dbReference type="AlphaFoldDB" id="A0A9D4F2M4"/>
<sequence length="111" mass="13218">MLFKQFLLTENVDEAQVIIVQASPDSEDSDEDLKRQTKKNRNNSGKKKWTPQEQRVVMSVFDKYMHLYKLPGKSECEKLLKENPCLSRRSWRNIKDFVQNKTNTFIKHQEN</sequence>
<proteinExistence type="predicted"/>